<evidence type="ECO:0000313" key="1">
    <source>
        <dbReference type="EMBL" id="KAL0416551.1"/>
    </source>
</evidence>
<dbReference type="EMBL" id="JACGWN010000012">
    <property type="protein sequence ID" value="KAL0416551.1"/>
    <property type="molecule type" value="Genomic_DNA"/>
</dbReference>
<organism evidence="1">
    <name type="scientific">Sesamum latifolium</name>
    <dbReference type="NCBI Taxonomy" id="2727402"/>
    <lineage>
        <taxon>Eukaryota</taxon>
        <taxon>Viridiplantae</taxon>
        <taxon>Streptophyta</taxon>
        <taxon>Embryophyta</taxon>
        <taxon>Tracheophyta</taxon>
        <taxon>Spermatophyta</taxon>
        <taxon>Magnoliopsida</taxon>
        <taxon>eudicotyledons</taxon>
        <taxon>Gunneridae</taxon>
        <taxon>Pentapetalae</taxon>
        <taxon>asterids</taxon>
        <taxon>lamiids</taxon>
        <taxon>Lamiales</taxon>
        <taxon>Pedaliaceae</taxon>
        <taxon>Sesamum</taxon>
    </lineage>
</organism>
<gene>
    <name evidence="1" type="ORF">Slati_3487000</name>
</gene>
<accession>A0AAW2UKQ7</accession>
<dbReference type="PANTHER" id="PTHR33240:SF15">
    <property type="entry name" value="GAG-PRO-LIKE PROTEIN"/>
    <property type="match status" value="1"/>
</dbReference>
<comment type="caution">
    <text evidence="1">The sequence shown here is derived from an EMBL/GenBank/DDBJ whole genome shotgun (WGS) entry which is preliminary data.</text>
</comment>
<name>A0AAW2UKQ7_9LAMI</name>
<sequence>KISLEEDSAAINAITIECGYSGGNNDAWNVVHGDDTPSNEDTLLEKENSSDADDCMSIITFTDEDLLLGSKFHNRPLCVTGYVREQKVNRILIDEGSAVNILRLRILKELGIPLDELSNNHLMIQGFNKGGQRAVGIISMQLTMEDMCFKYCRNSIVKKVLGDTNLLLKMSHTLLMLSTISRVLRREKRFLPSEEPKSHDQLEATIKAATQGICASIQEEEIGHESLSIDEKGFDPKALKLFV</sequence>
<reference evidence="1" key="1">
    <citation type="submission" date="2020-06" db="EMBL/GenBank/DDBJ databases">
        <authorList>
            <person name="Li T."/>
            <person name="Hu X."/>
            <person name="Zhang T."/>
            <person name="Song X."/>
            <person name="Zhang H."/>
            <person name="Dai N."/>
            <person name="Sheng W."/>
            <person name="Hou X."/>
            <person name="Wei L."/>
        </authorList>
    </citation>
    <scope>NUCLEOTIDE SEQUENCE</scope>
    <source>
        <strain evidence="1">KEN1</strain>
        <tissue evidence="1">Leaf</tissue>
    </source>
</reference>
<dbReference type="PANTHER" id="PTHR33240">
    <property type="entry name" value="OS08G0508500 PROTEIN"/>
    <property type="match status" value="1"/>
</dbReference>
<dbReference type="AlphaFoldDB" id="A0AAW2UKQ7"/>
<protein>
    <submittedName>
        <fullName evidence="1">Uncharacterized protein</fullName>
    </submittedName>
</protein>
<proteinExistence type="predicted"/>
<reference evidence="1" key="2">
    <citation type="journal article" date="2024" name="Plant">
        <title>Genomic evolution and insights into agronomic trait innovations of Sesamum species.</title>
        <authorList>
            <person name="Miao H."/>
            <person name="Wang L."/>
            <person name="Qu L."/>
            <person name="Liu H."/>
            <person name="Sun Y."/>
            <person name="Le M."/>
            <person name="Wang Q."/>
            <person name="Wei S."/>
            <person name="Zheng Y."/>
            <person name="Lin W."/>
            <person name="Duan Y."/>
            <person name="Cao H."/>
            <person name="Xiong S."/>
            <person name="Wang X."/>
            <person name="Wei L."/>
            <person name="Li C."/>
            <person name="Ma Q."/>
            <person name="Ju M."/>
            <person name="Zhao R."/>
            <person name="Li G."/>
            <person name="Mu C."/>
            <person name="Tian Q."/>
            <person name="Mei H."/>
            <person name="Zhang T."/>
            <person name="Gao T."/>
            <person name="Zhang H."/>
        </authorList>
    </citation>
    <scope>NUCLEOTIDE SEQUENCE</scope>
    <source>
        <strain evidence="1">KEN1</strain>
    </source>
</reference>
<feature type="non-terminal residue" evidence="1">
    <location>
        <position position="1"/>
    </location>
</feature>